<evidence type="ECO:0000313" key="3">
    <source>
        <dbReference type="Proteomes" id="UP001445076"/>
    </source>
</evidence>
<organism evidence="2 3">
    <name type="scientific">Cherax quadricarinatus</name>
    <name type="common">Australian red claw crayfish</name>
    <dbReference type="NCBI Taxonomy" id="27406"/>
    <lineage>
        <taxon>Eukaryota</taxon>
        <taxon>Metazoa</taxon>
        <taxon>Ecdysozoa</taxon>
        <taxon>Arthropoda</taxon>
        <taxon>Crustacea</taxon>
        <taxon>Multicrustacea</taxon>
        <taxon>Malacostraca</taxon>
        <taxon>Eumalacostraca</taxon>
        <taxon>Eucarida</taxon>
        <taxon>Decapoda</taxon>
        <taxon>Pleocyemata</taxon>
        <taxon>Astacidea</taxon>
        <taxon>Parastacoidea</taxon>
        <taxon>Parastacidae</taxon>
        <taxon>Cherax</taxon>
    </lineage>
</organism>
<dbReference type="Proteomes" id="UP001445076">
    <property type="component" value="Unassembled WGS sequence"/>
</dbReference>
<feature type="compositionally biased region" description="Basic residues" evidence="1">
    <location>
        <begin position="77"/>
        <end position="91"/>
    </location>
</feature>
<proteinExistence type="predicted"/>
<reference evidence="2 3" key="1">
    <citation type="journal article" date="2024" name="BMC Genomics">
        <title>Genome assembly of redclaw crayfish (Cherax quadricarinatus) provides insights into its immune adaptation and hypoxia tolerance.</title>
        <authorList>
            <person name="Liu Z."/>
            <person name="Zheng J."/>
            <person name="Li H."/>
            <person name="Fang K."/>
            <person name="Wang S."/>
            <person name="He J."/>
            <person name="Zhou D."/>
            <person name="Weng S."/>
            <person name="Chi M."/>
            <person name="Gu Z."/>
            <person name="He J."/>
            <person name="Li F."/>
            <person name="Wang M."/>
        </authorList>
    </citation>
    <scope>NUCLEOTIDE SEQUENCE [LARGE SCALE GENOMIC DNA]</scope>
    <source>
        <strain evidence="2">ZL_2023a</strain>
    </source>
</reference>
<gene>
    <name evidence="2" type="ORF">OTU49_001925</name>
</gene>
<evidence type="ECO:0000256" key="1">
    <source>
        <dbReference type="SAM" id="MobiDB-lite"/>
    </source>
</evidence>
<name>A0AAW0Y8F5_CHEQU</name>
<protein>
    <submittedName>
        <fullName evidence="2">Uncharacterized protein</fullName>
    </submittedName>
</protein>
<comment type="caution">
    <text evidence="2">The sequence shown here is derived from an EMBL/GenBank/DDBJ whole genome shotgun (WGS) entry which is preliminary data.</text>
</comment>
<sequence length="148" mass="16791">MSSITDVADGRPVAFEVAPVDPTESLIRRHPPRKFQKLEEQQQQQQQGTFLTQEKLEEKQAEAERRRQELLSQRVQSAKHRSARSAGRMRSRPSDGDEVEQFMRMEELDWKSLVCTSLLPPVKPTKVAPNPSSSHHPAGYAYHVSSTG</sequence>
<dbReference type="AlphaFoldDB" id="A0AAW0Y8F5"/>
<feature type="region of interest" description="Disordered" evidence="1">
    <location>
        <begin position="125"/>
        <end position="148"/>
    </location>
</feature>
<accession>A0AAW0Y8F5</accession>
<evidence type="ECO:0000313" key="2">
    <source>
        <dbReference type="EMBL" id="KAK8753000.1"/>
    </source>
</evidence>
<feature type="compositionally biased region" description="Basic and acidic residues" evidence="1">
    <location>
        <begin position="54"/>
        <end position="69"/>
    </location>
</feature>
<feature type="compositionally biased region" description="Low complexity" evidence="1">
    <location>
        <begin position="41"/>
        <end position="53"/>
    </location>
</feature>
<keyword evidence="3" id="KW-1185">Reference proteome</keyword>
<dbReference type="EMBL" id="JARKIK010000003">
    <property type="protein sequence ID" value="KAK8753000.1"/>
    <property type="molecule type" value="Genomic_DNA"/>
</dbReference>
<feature type="region of interest" description="Disordered" evidence="1">
    <location>
        <begin position="1"/>
        <end position="99"/>
    </location>
</feature>